<dbReference type="EC" id="7.1.1.1" evidence="3"/>
<dbReference type="GO" id="GO:0016491">
    <property type="term" value="F:oxidoreductase activity"/>
    <property type="evidence" value="ECO:0007669"/>
    <property type="project" value="UniProtKB-KW"/>
</dbReference>
<keyword evidence="7" id="KW-0520">NAD</keyword>
<protein>
    <recommendedName>
        <fullName evidence="9">NAD(P) transhydrogenase subunit alpha part 1</fullName>
        <ecNumber evidence="3">7.1.1.1</ecNumber>
    </recommendedName>
    <alternativeName>
        <fullName evidence="11">Nicotinamide nucleotide transhydrogenase subunit alpha 1</fullName>
    </alternativeName>
    <alternativeName>
        <fullName evidence="10">Pyridine nucleotide transhydrogenase subunit alpha 1</fullName>
    </alternativeName>
</protein>
<dbReference type="AlphaFoldDB" id="A0A6J4VWH4"/>
<dbReference type="PROSITE" id="PS00837">
    <property type="entry name" value="ALADH_PNT_2"/>
    <property type="match status" value="1"/>
</dbReference>
<evidence type="ECO:0000256" key="11">
    <source>
        <dbReference type="ARBA" id="ARBA00084087"/>
    </source>
</evidence>
<dbReference type="FunFam" id="3.40.50.720:FF:000188">
    <property type="entry name" value="NAD(P) transhydrogenase alpha subunit 1"/>
    <property type="match status" value="1"/>
</dbReference>
<dbReference type="Pfam" id="PF05222">
    <property type="entry name" value="AlaDh_PNT_N"/>
    <property type="match status" value="1"/>
</dbReference>
<dbReference type="GO" id="GO:0005886">
    <property type="term" value="C:plasma membrane"/>
    <property type="evidence" value="ECO:0007669"/>
    <property type="project" value="TreeGrafter"/>
</dbReference>
<dbReference type="SUPFAM" id="SSF51735">
    <property type="entry name" value="NAD(P)-binding Rossmann-fold domains"/>
    <property type="match status" value="1"/>
</dbReference>
<sequence>MRRGGIGEGGSLGERDGGSAGGRLTIGVARETAAGERRVGLIPDAVKRLTGSGAFVLVEAGAGEEAGVADAAYEEAGATIVPNAAELYRRADLAIKVQRPSDDEVPLLPDGSALIALLAPLSNGELVQALAAKGITAFSMDAIPRITRAQSMDVLSSQSTVAGYKAVLLAADHLPRFFPMLTTAAGSITPAKVLVVGAGVAGLQAIATARRLGAVVEAYDTRPVVKEQVESLGARFVEIDTGQTDAQDVGGYAKEASADVLRRQQEKLAERAARSDVVITTALVPGRPAPRLISAETVRQMRPGSVIVDLAAETGGNCELTEPGEVVVREGVTVIGLLNLPSTMPVHASQMYSKNVQNLLALLVKEGRFVPDFADAVVKGTCITRGGEVVHEATRQRLGLDGTASAPTPTPVAEPAQGQELAAATNPEAAGDPGRAAEVARGD</sequence>
<comment type="catalytic activity">
    <reaction evidence="8">
        <text>NAD(+) + NADPH + H(+)(in) = NADH + NADP(+) + H(+)(out)</text>
        <dbReference type="Rhea" id="RHEA:47992"/>
        <dbReference type="ChEBI" id="CHEBI:15378"/>
        <dbReference type="ChEBI" id="CHEBI:57540"/>
        <dbReference type="ChEBI" id="CHEBI:57783"/>
        <dbReference type="ChEBI" id="CHEBI:57945"/>
        <dbReference type="ChEBI" id="CHEBI:58349"/>
        <dbReference type="EC" id="7.1.1.1"/>
    </reaction>
</comment>
<evidence type="ECO:0000256" key="7">
    <source>
        <dbReference type="ARBA" id="ARBA00023027"/>
    </source>
</evidence>
<keyword evidence="4" id="KW-0547">Nucleotide-binding</keyword>
<dbReference type="PANTHER" id="PTHR10160">
    <property type="entry name" value="NAD(P) TRANSHYDROGENASE"/>
    <property type="match status" value="1"/>
</dbReference>
<comment type="function">
    <text evidence="1">The transhydrogenation between NADH and NADP is coupled to respiration and ATP hydrolysis and functions as a proton pump across the membrane.</text>
</comment>
<evidence type="ECO:0000256" key="9">
    <source>
        <dbReference type="ARBA" id="ARBA00071353"/>
    </source>
</evidence>
<dbReference type="PIRSF" id="PIRSF000203">
    <property type="entry name" value="NADP_transhydrogenase_alpha"/>
    <property type="match status" value="1"/>
</dbReference>
<feature type="region of interest" description="Disordered" evidence="12">
    <location>
        <begin position="1"/>
        <end position="23"/>
    </location>
</feature>
<name>A0A6J4VWH4_9BACT</name>
<gene>
    <name evidence="15" type="ORF">AVDCRST_MAG19-4815</name>
</gene>
<evidence type="ECO:0000256" key="10">
    <source>
        <dbReference type="ARBA" id="ARBA00076996"/>
    </source>
</evidence>
<dbReference type="InterPro" id="IPR036291">
    <property type="entry name" value="NAD(P)-bd_dom_sf"/>
</dbReference>
<dbReference type="SMART" id="SM01003">
    <property type="entry name" value="AlaDh_PNT_N"/>
    <property type="match status" value="1"/>
</dbReference>
<feature type="compositionally biased region" description="Gly residues" evidence="12">
    <location>
        <begin position="1"/>
        <end position="12"/>
    </location>
</feature>
<dbReference type="PANTHER" id="PTHR10160:SF19">
    <property type="entry name" value="PROTON-TRANSLOCATING NAD(P)(+) TRANSHYDROGENASE"/>
    <property type="match status" value="1"/>
</dbReference>
<evidence type="ECO:0000256" key="1">
    <source>
        <dbReference type="ARBA" id="ARBA00003943"/>
    </source>
</evidence>
<dbReference type="NCBIfam" id="NF006942">
    <property type="entry name" value="PRK09424.1"/>
    <property type="match status" value="1"/>
</dbReference>
<evidence type="ECO:0000256" key="5">
    <source>
        <dbReference type="ARBA" id="ARBA00022857"/>
    </source>
</evidence>
<keyword evidence="5" id="KW-0521">NADP</keyword>
<accession>A0A6J4VWH4</accession>
<keyword evidence="6" id="KW-1278">Translocase</keyword>
<proteinExistence type="inferred from homology"/>
<dbReference type="GO" id="GO:0008750">
    <property type="term" value="F:proton-translocating NAD(P)+ transhydrogenase activity"/>
    <property type="evidence" value="ECO:0007669"/>
    <property type="project" value="UniProtKB-EC"/>
</dbReference>
<comment type="similarity">
    <text evidence="2">Belongs to the AlaDH/PNT family.</text>
</comment>
<dbReference type="InterPro" id="IPR007698">
    <property type="entry name" value="AlaDH/PNT_NAD(H)-bd"/>
</dbReference>
<dbReference type="InterPro" id="IPR008143">
    <property type="entry name" value="Ala_DH/PNT_CS2"/>
</dbReference>
<feature type="region of interest" description="Disordered" evidence="12">
    <location>
        <begin position="399"/>
        <end position="443"/>
    </location>
</feature>
<dbReference type="SUPFAM" id="SSF52283">
    <property type="entry name" value="Formate/glycerate dehydrogenase catalytic domain-like"/>
    <property type="match status" value="1"/>
</dbReference>
<evidence type="ECO:0000256" key="2">
    <source>
        <dbReference type="ARBA" id="ARBA00005689"/>
    </source>
</evidence>
<dbReference type="GO" id="GO:0050661">
    <property type="term" value="F:NADP binding"/>
    <property type="evidence" value="ECO:0007669"/>
    <property type="project" value="TreeGrafter"/>
</dbReference>
<organism evidence="15">
    <name type="scientific">uncultured Thermomicrobiales bacterium</name>
    <dbReference type="NCBI Taxonomy" id="1645740"/>
    <lineage>
        <taxon>Bacteria</taxon>
        <taxon>Pseudomonadati</taxon>
        <taxon>Thermomicrobiota</taxon>
        <taxon>Thermomicrobia</taxon>
        <taxon>Thermomicrobiales</taxon>
        <taxon>environmental samples</taxon>
    </lineage>
</organism>
<reference evidence="15" key="1">
    <citation type="submission" date="2020-02" db="EMBL/GenBank/DDBJ databases">
        <authorList>
            <person name="Meier V. D."/>
        </authorList>
    </citation>
    <scope>NUCLEOTIDE SEQUENCE</scope>
    <source>
        <strain evidence="15">AVDCRST_MAG19</strain>
    </source>
</reference>
<evidence type="ECO:0000256" key="12">
    <source>
        <dbReference type="SAM" id="MobiDB-lite"/>
    </source>
</evidence>
<evidence type="ECO:0000313" key="15">
    <source>
        <dbReference type="EMBL" id="CAA9584879.1"/>
    </source>
</evidence>
<dbReference type="CDD" id="cd05304">
    <property type="entry name" value="Rubrum_tdh"/>
    <property type="match status" value="1"/>
</dbReference>
<dbReference type="SMART" id="SM01002">
    <property type="entry name" value="AlaDh_PNT_C"/>
    <property type="match status" value="1"/>
</dbReference>
<dbReference type="GO" id="GO:0006740">
    <property type="term" value="P:NADPH regeneration"/>
    <property type="evidence" value="ECO:0007669"/>
    <property type="project" value="TreeGrafter"/>
</dbReference>
<evidence type="ECO:0000259" key="14">
    <source>
        <dbReference type="SMART" id="SM01003"/>
    </source>
</evidence>
<evidence type="ECO:0000256" key="3">
    <source>
        <dbReference type="ARBA" id="ARBA00012943"/>
    </source>
</evidence>
<dbReference type="EMBL" id="CADCWL010000247">
    <property type="protein sequence ID" value="CAA9584879.1"/>
    <property type="molecule type" value="Genomic_DNA"/>
</dbReference>
<dbReference type="Pfam" id="PF01262">
    <property type="entry name" value="AlaDh_PNT_C"/>
    <property type="match status" value="1"/>
</dbReference>
<dbReference type="Gene3D" id="3.40.50.720">
    <property type="entry name" value="NAD(P)-binding Rossmann-like Domain"/>
    <property type="match status" value="2"/>
</dbReference>
<dbReference type="InterPro" id="IPR026255">
    <property type="entry name" value="NADP_transhyd_a"/>
</dbReference>
<evidence type="ECO:0000256" key="8">
    <source>
        <dbReference type="ARBA" id="ARBA00048202"/>
    </source>
</evidence>
<feature type="domain" description="Alanine dehydrogenase/pyridine nucleotide transhydrogenase NAD(H)-binding" evidence="13">
    <location>
        <begin position="171"/>
        <end position="336"/>
    </location>
</feature>
<evidence type="ECO:0000259" key="13">
    <source>
        <dbReference type="SMART" id="SM01002"/>
    </source>
</evidence>
<evidence type="ECO:0000256" key="4">
    <source>
        <dbReference type="ARBA" id="ARBA00022741"/>
    </source>
</evidence>
<evidence type="ECO:0000256" key="6">
    <source>
        <dbReference type="ARBA" id="ARBA00022967"/>
    </source>
</evidence>
<dbReference type="InterPro" id="IPR007886">
    <property type="entry name" value="AlaDH/PNT_N"/>
</dbReference>
<feature type="domain" description="Alanine dehydrogenase/pyridine nucleotide transhydrogenase N-terminal" evidence="14">
    <location>
        <begin position="27"/>
        <end position="162"/>
    </location>
</feature>
<keyword evidence="15" id="KW-0560">Oxidoreductase</keyword>